<proteinExistence type="inferred from homology"/>
<dbReference type="InterPro" id="IPR003265">
    <property type="entry name" value="HhH-GPD_domain"/>
</dbReference>
<keyword evidence="4" id="KW-0479">Metal-binding</keyword>
<dbReference type="InterPro" id="IPR004036">
    <property type="entry name" value="Endonuclease-III-like_CS2"/>
</dbReference>
<dbReference type="GO" id="GO:0003677">
    <property type="term" value="F:DNA binding"/>
    <property type="evidence" value="ECO:0007669"/>
    <property type="project" value="UniProtKB-UniRule"/>
</dbReference>
<keyword evidence="17" id="KW-1185">Reference proteome</keyword>
<dbReference type="PANTHER" id="PTHR43286">
    <property type="entry name" value="ENDONUCLEASE III-LIKE PROTEIN 1"/>
    <property type="match status" value="1"/>
</dbReference>
<sequence length="280" mass="30699">MSTPNPFLRFAHPRDEAQPKQRAKRLLSPRPATSGKRQRPEATTKEEADGDDPRLAMLACMQSIRKTMIAQVDIYGTQQLYSASMAPKDQRWQILIASLLSTQTRDEITAGAMLRLHALPGGLTISSVLALSVAELDALLSPVGFHLKKAEQLLRIADILQTRFESDIPLSIAELMELPGIGPKVARLIALVAWGRADGIIVDTHVHRIARRLGWTSAPAKTAEDSRRELEGWIPPDKWGDMSKLLIGFGQTYCKAVKPKCVSCPMRATCPSSSQGSDAV</sequence>
<dbReference type="AlphaFoldDB" id="T0R4X1"/>
<keyword evidence="10 13" id="KW-0456">Lyase</keyword>
<feature type="domain" description="HhH-GPD" evidence="15">
    <location>
        <begin position="100"/>
        <end position="252"/>
    </location>
</feature>
<comment type="cofactor">
    <cofactor evidence="1">
        <name>[4Fe-4S] cluster</name>
        <dbReference type="ChEBI" id="CHEBI:49883"/>
    </cofactor>
</comment>
<evidence type="ECO:0000256" key="6">
    <source>
        <dbReference type="ARBA" id="ARBA00022801"/>
    </source>
</evidence>
<comment type="function">
    <text evidence="13">Bifunctional DNA N-glycosylase with associated apurinic/apyrimidinic (AP) lyase function that catalyzes the first step in base excision repair (BER), the primary repair pathway for the repair of oxidative DNA damage. The DNA N-glycosylase activity releases the damaged DNA base from DNA by cleaving the N-glycosidic bond, leaving an AP site. The AP lyase activity cleaves the phosphodiester bond 3' to the AP site by a beta-elimination. Primarily recognizes and repairs oxidative base damage of pyrimidines.</text>
</comment>
<evidence type="ECO:0000256" key="3">
    <source>
        <dbReference type="ARBA" id="ARBA00022485"/>
    </source>
</evidence>
<dbReference type="SMART" id="SM00478">
    <property type="entry name" value="ENDO3c"/>
    <property type="match status" value="1"/>
</dbReference>
<reference evidence="16 17" key="1">
    <citation type="submission" date="2012-04" db="EMBL/GenBank/DDBJ databases">
        <title>The Genome Sequence of Saprolegnia declina VS20.</title>
        <authorList>
            <consortium name="The Broad Institute Genome Sequencing Platform"/>
            <person name="Russ C."/>
            <person name="Nusbaum C."/>
            <person name="Tyler B."/>
            <person name="van West P."/>
            <person name="Dieguez-Uribeondo J."/>
            <person name="de Bruijn I."/>
            <person name="Tripathy S."/>
            <person name="Jiang R."/>
            <person name="Young S.K."/>
            <person name="Zeng Q."/>
            <person name="Gargeya S."/>
            <person name="Fitzgerald M."/>
            <person name="Haas B."/>
            <person name="Abouelleil A."/>
            <person name="Alvarado L."/>
            <person name="Arachchi H.M."/>
            <person name="Berlin A."/>
            <person name="Chapman S.B."/>
            <person name="Goldberg J."/>
            <person name="Griggs A."/>
            <person name="Gujja S."/>
            <person name="Hansen M."/>
            <person name="Howarth C."/>
            <person name="Imamovic A."/>
            <person name="Larimer J."/>
            <person name="McCowen C."/>
            <person name="Montmayeur A."/>
            <person name="Murphy C."/>
            <person name="Neiman D."/>
            <person name="Pearson M."/>
            <person name="Priest M."/>
            <person name="Roberts A."/>
            <person name="Saif S."/>
            <person name="Shea T."/>
            <person name="Sisk P."/>
            <person name="Sykes S."/>
            <person name="Wortman J."/>
            <person name="Nusbaum C."/>
            <person name="Birren B."/>
        </authorList>
    </citation>
    <scope>NUCLEOTIDE SEQUENCE [LARGE SCALE GENOMIC DNA]</scope>
    <source>
        <strain evidence="16 17">VS20</strain>
    </source>
</reference>
<dbReference type="GO" id="GO:0006285">
    <property type="term" value="P:base-excision repair, AP site formation"/>
    <property type="evidence" value="ECO:0007669"/>
    <property type="project" value="UniProtKB-UniRule"/>
</dbReference>
<dbReference type="Proteomes" id="UP000030762">
    <property type="component" value="Unassembled WGS sequence"/>
</dbReference>
<dbReference type="InterPro" id="IPR004035">
    <property type="entry name" value="Endouclease-III_FeS-bd_BS"/>
</dbReference>
<evidence type="ECO:0000256" key="14">
    <source>
        <dbReference type="SAM" id="MobiDB-lite"/>
    </source>
</evidence>
<dbReference type="InterPro" id="IPR023170">
    <property type="entry name" value="HhH_base_excis_C"/>
</dbReference>
<dbReference type="OrthoDB" id="2099276at2759"/>
<dbReference type="EMBL" id="JH767133">
    <property type="protein sequence ID" value="EQC41996.1"/>
    <property type="molecule type" value="Genomic_DNA"/>
</dbReference>
<feature type="region of interest" description="Disordered" evidence="14">
    <location>
        <begin position="1"/>
        <end position="51"/>
    </location>
</feature>
<dbReference type="InterPro" id="IPR011257">
    <property type="entry name" value="DNA_glycosylase"/>
</dbReference>
<dbReference type="FunFam" id="1.10.340.30:FF:000001">
    <property type="entry name" value="Endonuclease III"/>
    <property type="match status" value="1"/>
</dbReference>
<evidence type="ECO:0000256" key="2">
    <source>
        <dbReference type="ARBA" id="ARBA00008343"/>
    </source>
</evidence>
<keyword evidence="9 13" id="KW-0234">DNA repair</keyword>
<keyword evidence="3" id="KW-0004">4Fe-4S</keyword>
<dbReference type="GO" id="GO:0000703">
    <property type="term" value="F:oxidized pyrimidine nucleobase lesion DNA N-glycosylase activity"/>
    <property type="evidence" value="ECO:0007669"/>
    <property type="project" value="UniProtKB-UniRule"/>
</dbReference>
<feature type="compositionally biased region" description="Basic and acidic residues" evidence="14">
    <location>
        <begin position="38"/>
        <end position="51"/>
    </location>
</feature>
<gene>
    <name evidence="13" type="primary">NTH1</name>
    <name evidence="16" type="ORF">SDRG_00843</name>
</gene>
<dbReference type="RefSeq" id="XP_008604565.1">
    <property type="nucleotide sequence ID" value="XM_008606343.1"/>
</dbReference>
<evidence type="ECO:0000256" key="7">
    <source>
        <dbReference type="ARBA" id="ARBA00023004"/>
    </source>
</evidence>
<organism evidence="16 17">
    <name type="scientific">Saprolegnia diclina (strain VS20)</name>
    <dbReference type="NCBI Taxonomy" id="1156394"/>
    <lineage>
        <taxon>Eukaryota</taxon>
        <taxon>Sar</taxon>
        <taxon>Stramenopiles</taxon>
        <taxon>Oomycota</taxon>
        <taxon>Saprolegniomycetes</taxon>
        <taxon>Saprolegniales</taxon>
        <taxon>Saprolegniaceae</taxon>
        <taxon>Saprolegnia</taxon>
    </lineage>
</organism>
<keyword evidence="5 13" id="KW-0227">DNA damage</keyword>
<dbReference type="VEuPathDB" id="FungiDB:SDRG_00843"/>
<keyword evidence="13" id="KW-0539">Nucleus</keyword>
<comment type="catalytic activity">
    <reaction evidence="12 13">
        <text>2'-deoxyribonucleotide-(2'-deoxyribose 5'-phosphate)-2'-deoxyribonucleotide-DNA = a 3'-end 2'-deoxyribonucleotide-(2,3-dehydro-2,3-deoxyribose 5'-phosphate)-DNA + a 5'-end 5'-phospho-2'-deoxyribonucleoside-DNA + H(+)</text>
        <dbReference type="Rhea" id="RHEA:66592"/>
        <dbReference type="Rhea" id="RHEA-COMP:13180"/>
        <dbReference type="Rhea" id="RHEA-COMP:16897"/>
        <dbReference type="Rhea" id="RHEA-COMP:17067"/>
        <dbReference type="ChEBI" id="CHEBI:15378"/>
        <dbReference type="ChEBI" id="CHEBI:136412"/>
        <dbReference type="ChEBI" id="CHEBI:157695"/>
        <dbReference type="ChEBI" id="CHEBI:167181"/>
        <dbReference type="EC" id="4.2.99.18"/>
    </reaction>
</comment>
<name>T0R4X1_SAPDV</name>
<evidence type="ECO:0000256" key="11">
    <source>
        <dbReference type="ARBA" id="ARBA00023295"/>
    </source>
</evidence>
<protein>
    <recommendedName>
        <fullName evidence="13">Endonuclease III homolog</fullName>
        <ecNumber evidence="13">3.2.2.-</ecNumber>
        <ecNumber evidence="13">4.2.99.18</ecNumber>
    </recommendedName>
    <alternativeName>
        <fullName evidence="13">Bifunctional DNA N-glycosylase/DNA-(apurinic or apyrimidinic site) lyase</fullName>
        <shortName evidence="13">DNA glycosylase/AP lyase</shortName>
    </alternativeName>
</protein>
<dbReference type="PANTHER" id="PTHR43286:SF1">
    <property type="entry name" value="ENDONUCLEASE III-LIKE PROTEIN 1"/>
    <property type="match status" value="1"/>
</dbReference>
<dbReference type="CDD" id="cd00056">
    <property type="entry name" value="ENDO3c"/>
    <property type="match status" value="1"/>
</dbReference>
<dbReference type="STRING" id="1156394.T0R4X1"/>
<dbReference type="InParanoid" id="T0R4X1"/>
<keyword evidence="6 13" id="KW-0378">Hydrolase</keyword>
<dbReference type="GO" id="GO:0046872">
    <property type="term" value="F:metal ion binding"/>
    <property type="evidence" value="ECO:0007669"/>
    <property type="project" value="UniProtKB-KW"/>
</dbReference>
<dbReference type="GO" id="GO:0051539">
    <property type="term" value="F:4 iron, 4 sulfur cluster binding"/>
    <property type="evidence" value="ECO:0007669"/>
    <property type="project" value="UniProtKB-KW"/>
</dbReference>
<evidence type="ECO:0000256" key="10">
    <source>
        <dbReference type="ARBA" id="ARBA00023239"/>
    </source>
</evidence>
<evidence type="ECO:0000256" key="4">
    <source>
        <dbReference type="ARBA" id="ARBA00022723"/>
    </source>
</evidence>
<dbReference type="InterPro" id="IPR030841">
    <property type="entry name" value="NTH1"/>
</dbReference>
<dbReference type="Pfam" id="PF00730">
    <property type="entry name" value="HhH-GPD"/>
    <property type="match status" value="1"/>
</dbReference>
<dbReference type="GO" id="GO:0006289">
    <property type="term" value="P:nucleotide-excision repair"/>
    <property type="evidence" value="ECO:0007669"/>
    <property type="project" value="TreeGrafter"/>
</dbReference>
<dbReference type="Gene3D" id="1.10.340.30">
    <property type="entry name" value="Hypothetical protein, domain 2"/>
    <property type="match status" value="1"/>
</dbReference>
<dbReference type="PROSITE" id="PS00764">
    <property type="entry name" value="ENDONUCLEASE_III_1"/>
    <property type="match status" value="1"/>
</dbReference>
<evidence type="ECO:0000256" key="5">
    <source>
        <dbReference type="ARBA" id="ARBA00022763"/>
    </source>
</evidence>
<dbReference type="Gene3D" id="1.10.1670.10">
    <property type="entry name" value="Helix-hairpin-Helix base-excision DNA repair enzymes (C-terminal)"/>
    <property type="match status" value="1"/>
</dbReference>
<evidence type="ECO:0000259" key="15">
    <source>
        <dbReference type="SMART" id="SM00478"/>
    </source>
</evidence>
<dbReference type="EC" id="3.2.2.-" evidence="13"/>
<accession>T0R4X1</accession>
<dbReference type="EC" id="4.2.99.18" evidence="13"/>
<evidence type="ECO:0000313" key="16">
    <source>
        <dbReference type="EMBL" id="EQC41996.1"/>
    </source>
</evidence>
<keyword evidence="8" id="KW-0411">Iron-sulfur</keyword>
<comment type="caution">
    <text evidence="13">Lacks conserved residue(s) required for the propagation of feature annotation.</text>
</comment>
<comment type="subcellular location">
    <subcellularLocation>
        <location evidence="13">Nucleus</location>
    </subcellularLocation>
    <subcellularLocation>
        <location evidence="13">Mitochondrion</location>
    </subcellularLocation>
</comment>
<keyword evidence="7" id="KW-0408">Iron</keyword>
<comment type="similarity">
    <text evidence="2 13">Belongs to the Nth/MutY family.</text>
</comment>
<dbReference type="HAMAP" id="MF_03183">
    <property type="entry name" value="Endonuclease_III_Nth"/>
    <property type="match status" value="1"/>
</dbReference>
<dbReference type="GO" id="GO:0005634">
    <property type="term" value="C:nucleus"/>
    <property type="evidence" value="ECO:0007669"/>
    <property type="project" value="UniProtKB-SubCell"/>
</dbReference>
<keyword evidence="11 13" id="KW-0326">Glycosidase</keyword>
<dbReference type="GO" id="GO:0005739">
    <property type="term" value="C:mitochondrion"/>
    <property type="evidence" value="ECO:0007669"/>
    <property type="project" value="UniProtKB-SubCell"/>
</dbReference>
<evidence type="ECO:0000256" key="9">
    <source>
        <dbReference type="ARBA" id="ARBA00023204"/>
    </source>
</evidence>
<dbReference type="PROSITE" id="PS01155">
    <property type="entry name" value="ENDONUCLEASE_III_2"/>
    <property type="match status" value="1"/>
</dbReference>
<evidence type="ECO:0000313" key="17">
    <source>
        <dbReference type="Proteomes" id="UP000030762"/>
    </source>
</evidence>
<evidence type="ECO:0000256" key="8">
    <source>
        <dbReference type="ARBA" id="ARBA00023014"/>
    </source>
</evidence>
<evidence type="ECO:0000256" key="12">
    <source>
        <dbReference type="ARBA" id="ARBA00044632"/>
    </source>
</evidence>
<dbReference type="eggNOG" id="KOG1921">
    <property type="taxonomic scope" value="Eukaryota"/>
</dbReference>
<dbReference type="OMA" id="WQQFTHL"/>
<dbReference type="Pfam" id="PF00633">
    <property type="entry name" value="HHH"/>
    <property type="match status" value="1"/>
</dbReference>
<evidence type="ECO:0000256" key="1">
    <source>
        <dbReference type="ARBA" id="ARBA00001966"/>
    </source>
</evidence>
<dbReference type="InterPro" id="IPR000445">
    <property type="entry name" value="HhH_motif"/>
</dbReference>
<dbReference type="SUPFAM" id="SSF48150">
    <property type="entry name" value="DNA-glycosylase"/>
    <property type="match status" value="1"/>
</dbReference>
<keyword evidence="13" id="KW-0496">Mitochondrion</keyword>
<dbReference type="GeneID" id="19941570"/>
<dbReference type="GO" id="GO:0140078">
    <property type="term" value="F:class I DNA-(apurinic or apyrimidinic site) endonuclease activity"/>
    <property type="evidence" value="ECO:0007669"/>
    <property type="project" value="UniProtKB-EC"/>
</dbReference>
<evidence type="ECO:0000256" key="13">
    <source>
        <dbReference type="HAMAP-Rule" id="MF_03183"/>
    </source>
</evidence>